<gene>
    <name evidence="3" type="ORF">PCOR1329_LOCUS4147</name>
</gene>
<dbReference type="InterPro" id="IPR050213">
    <property type="entry name" value="GST_superfamily"/>
</dbReference>
<evidence type="ECO:0000313" key="3">
    <source>
        <dbReference type="EMBL" id="CAK0794052.1"/>
    </source>
</evidence>
<evidence type="ECO:0000259" key="2">
    <source>
        <dbReference type="PROSITE" id="PS50404"/>
    </source>
</evidence>
<dbReference type="InterPro" id="IPR040079">
    <property type="entry name" value="Glutathione_S-Trfase"/>
</dbReference>
<dbReference type="InterPro" id="IPR036249">
    <property type="entry name" value="Thioredoxin-like_sf"/>
</dbReference>
<accession>A0ABN9PRF0</accession>
<dbReference type="PANTHER" id="PTHR11571:SF252">
    <property type="entry name" value="GLUTATHIONE S-TRANSFERASE"/>
    <property type="match status" value="1"/>
</dbReference>
<dbReference type="PROSITE" id="PS50404">
    <property type="entry name" value="GST_NTER"/>
    <property type="match status" value="1"/>
</dbReference>
<proteinExistence type="predicted"/>
<dbReference type="SUPFAM" id="SSF52833">
    <property type="entry name" value="Thioredoxin-like"/>
    <property type="match status" value="1"/>
</dbReference>
<dbReference type="PANTHER" id="PTHR11571">
    <property type="entry name" value="GLUTATHIONE S-TRANSFERASE"/>
    <property type="match status" value="1"/>
</dbReference>
<feature type="domain" description="GST N-terminal" evidence="2">
    <location>
        <begin position="23"/>
        <end position="101"/>
    </location>
</feature>
<dbReference type="CDD" id="cd03039">
    <property type="entry name" value="GST_N_Sigma_like"/>
    <property type="match status" value="1"/>
</dbReference>
<name>A0ABN9PRF0_9DINO</name>
<sequence>MGCLGCLEGLGLGGKRPPPLPRGPMTLKYFPFTGRAEPIRLALRIGGIEFQDQRITNIEWATAAKQTTPYGQVPVLVVEQTQIAQTKNILRYLGKLIKHDGRLLYPEDPLVAAKVDEVLDAFDDVWVLLAPTYPESRTRSRGSWRGRNSSGPAARPPPCSASSRGCSRTAATASWCPRRRG</sequence>
<dbReference type="SFLD" id="SFLDS00019">
    <property type="entry name" value="Glutathione_Transferase_(cytos"/>
    <property type="match status" value="1"/>
</dbReference>
<dbReference type="Pfam" id="PF02798">
    <property type="entry name" value="GST_N"/>
    <property type="match status" value="1"/>
</dbReference>
<dbReference type="InterPro" id="IPR004045">
    <property type="entry name" value="Glutathione_S-Trfase_N"/>
</dbReference>
<comment type="caution">
    <text evidence="3">The sequence shown here is derived from an EMBL/GenBank/DDBJ whole genome shotgun (WGS) entry which is preliminary data.</text>
</comment>
<feature type="region of interest" description="Disordered" evidence="1">
    <location>
        <begin position="136"/>
        <end position="181"/>
    </location>
</feature>
<evidence type="ECO:0000313" key="4">
    <source>
        <dbReference type="Proteomes" id="UP001189429"/>
    </source>
</evidence>
<dbReference type="Gene3D" id="3.40.30.10">
    <property type="entry name" value="Glutaredoxin"/>
    <property type="match status" value="1"/>
</dbReference>
<dbReference type="Proteomes" id="UP001189429">
    <property type="component" value="Unassembled WGS sequence"/>
</dbReference>
<organism evidence="3 4">
    <name type="scientific">Prorocentrum cordatum</name>
    <dbReference type="NCBI Taxonomy" id="2364126"/>
    <lineage>
        <taxon>Eukaryota</taxon>
        <taxon>Sar</taxon>
        <taxon>Alveolata</taxon>
        <taxon>Dinophyceae</taxon>
        <taxon>Prorocentrales</taxon>
        <taxon>Prorocentraceae</taxon>
        <taxon>Prorocentrum</taxon>
    </lineage>
</organism>
<reference evidence="3" key="1">
    <citation type="submission" date="2023-10" db="EMBL/GenBank/DDBJ databases">
        <authorList>
            <person name="Chen Y."/>
            <person name="Shah S."/>
            <person name="Dougan E. K."/>
            <person name="Thang M."/>
            <person name="Chan C."/>
        </authorList>
    </citation>
    <scope>NUCLEOTIDE SEQUENCE [LARGE SCALE GENOMIC DNA]</scope>
</reference>
<protein>
    <recommendedName>
        <fullName evidence="2">GST N-terminal domain-containing protein</fullName>
    </recommendedName>
</protein>
<evidence type="ECO:0000256" key="1">
    <source>
        <dbReference type="SAM" id="MobiDB-lite"/>
    </source>
</evidence>
<dbReference type="EMBL" id="CAUYUJ010001077">
    <property type="protein sequence ID" value="CAK0794052.1"/>
    <property type="molecule type" value="Genomic_DNA"/>
</dbReference>
<dbReference type="Gene3D" id="1.20.1050.10">
    <property type="match status" value="1"/>
</dbReference>
<keyword evidence="4" id="KW-1185">Reference proteome</keyword>